<organism evidence="9 10">
    <name type="scientific">Herbaspirillum hiltneri N3</name>
    <dbReference type="NCBI Taxonomy" id="1262470"/>
    <lineage>
        <taxon>Bacteria</taxon>
        <taxon>Pseudomonadati</taxon>
        <taxon>Pseudomonadota</taxon>
        <taxon>Betaproteobacteria</taxon>
        <taxon>Burkholderiales</taxon>
        <taxon>Oxalobacteraceae</taxon>
        <taxon>Herbaspirillum</taxon>
    </lineage>
</organism>
<dbReference type="Gene3D" id="6.10.250.240">
    <property type="match status" value="1"/>
</dbReference>
<evidence type="ECO:0000256" key="6">
    <source>
        <dbReference type="ARBA" id="ARBA00023204"/>
    </source>
</evidence>
<dbReference type="Pfam" id="PF21176">
    <property type="entry name" value="RecR_HhH"/>
    <property type="match status" value="1"/>
</dbReference>
<dbReference type="Pfam" id="PF21175">
    <property type="entry name" value="RecR_C"/>
    <property type="match status" value="1"/>
</dbReference>
<keyword evidence="2 7" id="KW-0227">DNA damage</keyword>
<dbReference type="NCBIfam" id="TIGR00615">
    <property type="entry name" value="recR"/>
    <property type="match status" value="1"/>
</dbReference>
<keyword evidence="10" id="KW-1185">Reference proteome</keyword>
<feature type="domain" description="Toprim" evidence="8">
    <location>
        <begin position="80"/>
        <end position="175"/>
    </location>
</feature>
<evidence type="ECO:0000256" key="1">
    <source>
        <dbReference type="ARBA" id="ARBA00022723"/>
    </source>
</evidence>
<dbReference type="Gene3D" id="3.40.1360.10">
    <property type="match status" value="1"/>
</dbReference>
<evidence type="ECO:0000256" key="3">
    <source>
        <dbReference type="ARBA" id="ARBA00022771"/>
    </source>
</evidence>
<evidence type="ECO:0000259" key="8">
    <source>
        <dbReference type="PROSITE" id="PS50880"/>
    </source>
</evidence>
<comment type="function">
    <text evidence="7">May play a role in DNA repair. It seems to be involved in an RecBC-independent recombinational process of DNA repair. It may act with RecF and RecO.</text>
</comment>
<dbReference type="SMART" id="SM00493">
    <property type="entry name" value="TOPRIM"/>
    <property type="match status" value="1"/>
</dbReference>
<evidence type="ECO:0000256" key="4">
    <source>
        <dbReference type="ARBA" id="ARBA00022833"/>
    </source>
</evidence>
<dbReference type="EMBL" id="CP011409">
    <property type="protein sequence ID" value="AKZ64794.1"/>
    <property type="molecule type" value="Genomic_DNA"/>
</dbReference>
<dbReference type="InterPro" id="IPR034137">
    <property type="entry name" value="TOPRIM_RecR"/>
</dbReference>
<reference evidence="10" key="1">
    <citation type="journal article" date="2015" name="Genome Announc.">
        <title>Complete Genome Sequence of Herbaspirillum hiltneri N3 (DSM 17495), Isolated from Surface-Sterilized Wheat Roots.</title>
        <authorList>
            <person name="Guizelini D."/>
            <person name="Saizaki P.M."/>
            <person name="Coimbra N.A."/>
            <person name="Weiss V.A."/>
            <person name="Faoro H."/>
            <person name="Sfeir M.Z."/>
            <person name="Baura V.A."/>
            <person name="Monteiro R.A."/>
            <person name="Chubatsu L.S."/>
            <person name="Souza E.M."/>
            <person name="Cruz L.M."/>
            <person name="Pedrosa F.O."/>
            <person name="Raittz R.T."/>
            <person name="Marchaukoski J.N."/>
            <person name="Steffens M.B."/>
        </authorList>
    </citation>
    <scope>NUCLEOTIDE SEQUENCE [LARGE SCALE GENOMIC DNA]</scope>
    <source>
        <strain evidence="10">N3</strain>
    </source>
</reference>
<keyword evidence="1 7" id="KW-0479">Metal-binding</keyword>
<dbReference type="InterPro" id="IPR000093">
    <property type="entry name" value="DNA_Rcmb_RecR"/>
</dbReference>
<comment type="similarity">
    <text evidence="7">Belongs to the RecR family.</text>
</comment>
<dbReference type="SUPFAM" id="SSF111304">
    <property type="entry name" value="Recombination protein RecR"/>
    <property type="match status" value="1"/>
</dbReference>
<dbReference type="CDD" id="cd01025">
    <property type="entry name" value="TOPRIM_recR"/>
    <property type="match status" value="1"/>
</dbReference>
<feature type="zinc finger region" description="C4-type" evidence="7">
    <location>
        <begin position="57"/>
        <end position="72"/>
    </location>
</feature>
<gene>
    <name evidence="7 9" type="primary">recR</name>
    <name evidence="9" type="ORF">F506_20970</name>
</gene>
<protein>
    <recommendedName>
        <fullName evidence="7">Recombination protein RecR</fullName>
    </recommendedName>
</protein>
<accession>A0ABM5V5D9</accession>
<dbReference type="Pfam" id="PF13662">
    <property type="entry name" value="Toprim_4"/>
    <property type="match status" value="1"/>
</dbReference>
<dbReference type="InterPro" id="IPR006171">
    <property type="entry name" value="TOPRIM_dom"/>
</dbReference>
<sequence>MKTPSSLTQLTESLRTLPGVGPKSAQRMAYHLLQHDRDGALQLSRALAQAAETIRHCALCNTFTEQVICDTCQDGGRDTTILCVVETPSDQLMIEQTLTFKGLYFVLMGRLSPLDGVGPKDIHIEKLITRATDGVVAEIVLATNFTNEGEATAHYISETLKARGLKVSRLARGVPVGGELEYVDAGTIARAMLDRRAT</sequence>
<dbReference type="PROSITE" id="PS50880">
    <property type="entry name" value="TOPRIM"/>
    <property type="match status" value="1"/>
</dbReference>
<dbReference type="InterPro" id="IPR015967">
    <property type="entry name" value="Rcmb_RecR_Znf"/>
</dbReference>
<evidence type="ECO:0000313" key="9">
    <source>
        <dbReference type="EMBL" id="AKZ64794.1"/>
    </source>
</evidence>
<keyword evidence="4 7" id="KW-0862">Zinc</keyword>
<dbReference type="RefSeq" id="WP_053200652.1">
    <property type="nucleotide sequence ID" value="NZ_CP011409.1"/>
</dbReference>
<evidence type="ECO:0000313" key="10">
    <source>
        <dbReference type="Proteomes" id="UP000063429"/>
    </source>
</evidence>
<dbReference type="HAMAP" id="MF_00017">
    <property type="entry name" value="RecR"/>
    <property type="match status" value="1"/>
</dbReference>
<keyword evidence="3 7" id="KW-0863">Zinc-finger</keyword>
<dbReference type="InterPro" id="IPR023627">
    <property type="entry name" value="Rcmb_RecR"/>
</dbReference>
<dbReference type="Proteomes" id="UP000063429">
    <property type="component" value="Chromosome"/>
</dbReference>
<proteinExistence type="inferred from homology"/>
<dbReference type="PANTHER" id="PTHR30446:SF0">
    <property type="entry name" value="RECOMBINATION PROTEIN RECR"/>
    <property type="match status" value="1"/>
</dbReference>
<evidence type="ECO:0000256" key="2">
    <source>
        <dbReference type="ARBA" id="ARBA00022763"/>
    </source>
</evidence>
<dbReference type="PANTHER" id="PTHR30446">
    <property type="entry name" value="RECOMBINATION PROTEIN RECR"/>
    <property type="match status" value="1"/>
</dbReference>
<keyword evidence="5 7" id="KW-0233">DNA recombination</keyword>
<keyword evidence="6 7" id="KW-0234">DNA repair</keyword>
<dbReference type="Gene3D" id="1.10.8.420">
    <property type="entry name" value="RecR Domain 1"/>
    <property type="match status" value="1"/>
</dbReference>
<dbReference type="Pfam" id="PF02132">
    <property type="entry name" value="RecR_ZnF"/>
    <property type="match status" value="1"/>
</dbReference>
<evidence type="ECO:0000256" key="5">
    <source>
        <dbReference type="ARBA" id="ARBA00023172"/>
    </source>
</evidence>
<evidence type="ECO:0000256" key="7">
    <source>
        <dbReference type="HAMAP-Rule" id="MF_00017"/>
    </source>
</evidence>
<name>A0ABM5V5D9_9BURK</name>